<dbReference type="InterPro" id="IPR051210">
    <property type="entry name" value="Ub_ligase/GEF_domain"/>
</dbReference>
<dbReference type="PANTHER" id="PTHR22870">
    <property type="entry name" value="REGULATOR OF CHROMOSOME CONDENSATION"/>
    <property type="match status" value="1"/>
</dbReference>
<accession>A0A1R2D2I7</accession>
<reference evidence="4 5" key="1">
    <citation type="submission" date="2016-11" db="EMBL/GenBank/DDBJ databases">
        <title>The macronuclear genome of Stentor coeruleus: a giant cell with tiny introns.</title>
        <authorList>
            <person name="Slabodnick M."/>
            <person name="Ruby J.G."/>
            <person name="Reiff S.B."/>
            <person name="Swart E.C."/>
            <person name="Gosai S."/>
            <person name="Prabakaran S."/>
            <person name="Witkowska E."/>
            <person name="Larue G.E."/>
            <person name="Fisher S."/>
            <person name="Freeman R.M."/>
            <person name="Gunawardena J."/>
            <person name="Chu W."/>
            <person name="Stover N.A."/>
            <person name="Gregory B.D."/>
            <person name="Nowacki M."/>
            <person name="Derisi J."/>
            <person name="Roy S.W."/>
            <person name="Marshall W.F."/>
            <person name="Sood P."/>
        </authorList>
    </citation>
    <scope>NUCLEOTIDE SEQUENCE [LARGE SCALE GENOMIC DNA]</scope>
    <source>
        <strain evidence="4">WM001</strain>
    </source>
</reference>
<organism evidence="4 5">
    <name type="scientific">Stentor coeruleus</name>
    <dbReference type="NCBI Taxonomy" id="5963"/>
    <lineage>
        <taxon>Eukaryota</taxon>
        <taxon>Sar</taxon>
        <taxon>Alveolata</taxon>
        <taxon>Ciliophora</taxon>
        <taxon>Postciliodesmatophora</taxon>
        <taxon>Heterotrichea</taxon>
        <taxon>Heterotrichida</taxon>
        <taxon>Stentoridae</taxon>
        <taxon>Stentor</taxon>
    </lineage>
</organism>
<evidence type="ECO:0000256" key="1">
    <source>
        <dbReference type="ARBA" id="ARBA00022737"/>
    </source>
</evidence>
<feature type="compositionally biased region" description="Polar residues" evidence="3">
    <location>
        <begin position="779"/>
        <end position="791"/>
    </location>
</feature>
<evidence type="ECO:0000313" key="4">
    <source>
        <dbReference type="EMBL" id="OMJ95484.1"/>
    </source>
</evidence>
<dbReference type="InterPro" id="IPR009091">
    <property type="entry name" value="RCC1/BLIP-II"/>
</dbReference>
<dbReference type="PROSITE" id="PS50012">
    <property type="entry name" value="RCC1_3"/>
    <property type="match status" value="1"/>
</dbReference>
<keyword evidence="5" id="KW-1185">Reference proteome</keyword>
<dbReference type="PANTHER" id="PTHR22870:SF155">
    <property type="entry name" value="E3 UBIQUITIN-PROTEIN LIGASE HERC1-RELATED"/>
    <property type="match status" value="1"/>
</dbReference>
<comment type="caution">
    <text evidence="4">The sequence shown here is derived from an EMBL/GenBank/DDBJ whole genome shotgun (WGS) entry which is preliminary data.</text>
</comment>
<protein>
    <submittedName>
        <fullName evidence="4">Uncharacterized protein</fullName>
    </submittedName>
</protein>
<evidence type="ECO:0000313" key="5">
    <source>
        <dbReference type="Proteomes" id="UP000187209"/>
    </source>
</evidence>
<keyword evidence="1" id="KW-0677">Repeat</keyword>
<evidence type="ECO:0000256" key="2">
    <source>
        <dbReference type="PROSITE-ProRule" id="PRU00235"/>
    </source>
</evidence>
<evidence type="ECO:0000256" key="3">
    <source>
        <dbReference type="SAM" id="MobiDB-lite"/>
    </source>
</evidence>
<dbReference type="AlphaFoldDB" id="A0A1R2D2I7"/>
<dbReference type="Gene3D" id="2.130.10.30">
    <property type="entry name" value="Regulator of chromosome condensation 1/beta-lactamase-inhibitor protein II"/>
    <property type="match status" value="1"/>
</dbReference>
<proteinExistence type="predicted"/>
<name>A0A1R2D2I7_9CILI</name>
<sequence length="987" mass="113109">MSKNWVIGSTSDQDLLIFRDPFIASPKPISFPETVSEISCNQGMALLLTCQGCIWLIGEDLTKSNLFTIEGLYKSETPIKMQSVINNFAISASIGTSHAGMVSAEGFLYTWGKGDNDELGNKRIKSCMPTRVENGNIFKSRQVVCIEKYTGIITQGGFLYVYGKSRNCHCGGLSGYPFIVPELEEHYVNKAYSSDFGIVILTEAGKVFIVLGCQCIVNLKANHKIENVATCLNGICGLTRDRKNIYVWESARDDKGWDFSRFKVMNCELEALVSGWGRSVVLAANDLGVMNLAKYCGSHSPEGSPLAEFDNDRTSFEQLFGSIDFGIQITKESIRKEECCKTLALMLSRCLAEPFRKIKEFSYLQWVYKRAYASTFTPNILGKIIQRINTLDKSLAFSSIFQYAKSNKSHPPQKTPISLITKVMNIKLRKNFLNLMKKGYKGLYYKLTAKFTSRLILHNRLIEYFKQLIPFLKYIKNKTNPFHFALKITERQNKSKVLKSFQLWSTITYKFSKKNMLNSEKLNSALWICVKLNKILKKTYRLSFSALSQFKNNNQIKYGLFFLCSCISKLQNKQKSYTFNSILRQKARPIGIENIIEVLKILIRSRYSNCFSSLKFYCINMKNKSIIRFILMLQGIQEKVRYRQVIRGYNCFRTNSFNRSLLLDFGSDRSFNMRSMCKMLVTPPSESPTLELTLPMTERSTYEAFSLNTERRSSAHNFQQILVKKITDRLANESKSNIIKPKNVADRMKQHGNDRRLAYGESIKERQKKKIQSKSIKEPTTSSQNITRKPSLTTTSIKQHTKSLIIDQSALKTSKYRTSLLSLEKTLSKITIIRLKMPFNKIRFYIKSLTQNSKYQVTKTKITEDKIIHRSTCNIFQINEPNKRKLSIETGKNQNQSQKYGIKINGNVYDSPIESPIPIRGEDNFNNFSLIPPPTPSMDLITLHPNPIQQSPSAWKIKLYALGLNKFARTFKMLVGKRLFEVRHVKA</sequence>
<dbReference type="InterPro" id="IPR000408">
    <property type="entry name" value="Reg_chr_condens"/>
</dbReference>
<feature type="compositionally biased region" description="Basic and acidic residues" evidence="3">
    <location>
        <begin position="751"/>
        <end position="765"/>
    </location>
</feature>
<feature type="region of interest" description="Disordered" evidence="3">
    <location>
        <begin position="751"/>
        <end position="791"/>
    </location>
</feature>
<gene>
    <name evidence="4" type="ORF">SteCoe_1077</name>
</gene>
<dbReference type="EMBL" id="MPUH01000011">
    <property type="protein sequence ID" value="OMJ95484.1"/>
    <property type="molecule type" value="Genomic_DNA"/>
</dbReference>
<dbReference type="Proteomes" id="UP000187209">
    <property type="component" value="Unassembled WGS sequence"/>
</dbReference>
<dbReference type="Pfam" id="PF00415">
    <property type="entry name" value="RCC1"/>
    <property type="match status" value="1"/>
</dbReference>
<dbReference type="SUPFAM" id="SSF50985">
    <property type="entry name" value="RCC1/BLIP-II"/>
    <property type="match status" value="1"/>
</dbReference>
<feature type="repeat" description="RCC1" evidence="2">
    <location>
        <begin position="106"/>
        <end position="156"/>
    </location>
</feature>